<dbReference type="EMBL" id="HBNS01048838">
    <property type="protein sequence ID" value="CAE4649972.1"/>
    <property type="molecule type" value="Transcribed_RNA"/>
</dbReference>
<sequence length="299" mass="32895">MRLFGSCCGKDISGTVLDPDSEDFHHHGHRVQITCIKYEKGIRNQVLEHLNDGNPVLIDLPKPLGCGIIARSPSVANGVKGRNKNQAVARMISSIEEIQDFAALSPKGFEVAQRNLFEEGRLVLCPVNLTANRDSGVPVFEDAASWKKQDGTAGKQRSKPQANRRTSIAVDLFTRASMSNTPYALICPPGMFSNNPEFLSSKAKLFGSSGNATGHETPGSFREAVSQFQTVCTEDPYHLLCIEGTQMCPTQTEAYNTSMIRVAPDGGTKTIREGYQDKQNCKDFAPYEELKKWGECFKD</sequence>
<organism evidence="1">
    <name type="scientific">Ditylum brightwellii</name>
    <dbReference type="NCBI Taxonomy" id="49249"/>
    <lineage>
        <taxon>Eukaryota</taxon>
        <taxon>Sar</taxon>
        <taxon>Stramenopiles</taxon>
        <taxon>Ochrophyta</taxon>
        <taxon>Bacillariophyta</taxon>
        <taxon>Mediophyceae</taxon>
        <taxon>Lithodesmiophycidae</taxon>
        <taxon>Lithodesmiales</taxon>
        <taxon>Lithodesmiaceae</taxon>
        <taxon>Ditylum</taxon>
    </lineage>
</organism>
<name>A0A7S4VTY1_9STRA</name>
<reference evidence="1" key="1">
    <citation type="submission" date="2021-01" db="EMBL/GenBank/DDBJ databases">
        <authorList>
            <person name="Corre E."/>
            <person name="Pelletier E."/>
            <person name="Niang G."/>
            <person name="Scheremetjew M."/>
            <person name="Finn R."/>
            <person name="Kale V."/>
            <person name="Holt S."/>
            <person name="Cochrane G."/>
            <person name="Meng A."/>
            <person name="Brown T."/>
            <person name="Cohen L."/>
        </authorList>
    </citation>
    <scope>NUCLEOTIDE SEQUENCE</scope>
    <source>
        <strain evidence="1">GSO104</strain>
    </source>
</reference>
<proteinExistence type="predicted"/>
<dbReference type="AlphaFoldDB" id="A0A7S4VTY1"/>
<protein>
    <submittedName>
        <fullName evidence="1">Uncharacterized protein</fullName>
    </submittedName>
</protein>
<gene>
    <name evidence="1" type="ORF">DBRI00130_LOCUS37465</name>
</gene>
<evidence type="ECO:0000313" key="1">
    <source>
        <dbReference type="EMBL" id="CAE4649972.1"/>
    </source>
</evidence>
<accession>A0A7S4VTY1</accession>